<evidence type="ECO:0000259" key="5">
    <source>
        <dbReference type="Pfam" id="PF25087"/>
    </source>
</evidence>
<dbReference type="PANTHER" id="PTHR22572">
    <property type="entry name" value="SUGAR-1-PHOSPHATE GUANYL TRANSFERASE"/>
    <property type="match status" value="1"/>
</dbReference>
<accession>A0ABT0K2I6</accession>
<evidence type="ECO:0000256" key="1">
    <source>
        <dbReference type="ARBA" id="ARBA00007274"/>
    </source>
</evidence>
<dbReference type="Proteomes" id="UP001201873">
    <property type="component" value="Unassembled WGS sequence"/>
</dbReference>
<comment type="similarity">
    <text evidence="1">Belongs to the transferase hexapeptide repeat family.</text>
</comment>
<dbReference type="InterPro" id="IPR011004">
    <property type="entry name" value="Trimer_LpxA-like_sf"/>
</dbReference>
<dbReference type="SUPFAM" id="SSF53448">
    <property type="entry name" value="Nucleotide-diphospho-sugar transferases"/>
    <property type="match status" value="1"/>
</dbReference>
<dbReference type="RefSeq" id="WP_248826149.1">
    <property type="nucleotide sequence ID" value="NZ_JALKFT010000024.1"/>
</dbReference>
<dbReference type="InterPro" id="IPR029044">
    <property type="entry name" value="Nucleotide-diphossugar_trans"/>
</dbReference>
<comment type="caution">
    <text evidence="6">The sequence shown here is derived from an EMBL/GenBank/DDBJ whole genome shotgun (WGS) entry which is preliminary data.</text>
</comment>
<dbReference type="Gene3D" id="2.160.10.10">
    <property type="entry name" value="Hexapeptide repeat proteins"/>
    <property type="match status" value="1"/>
</dbReference>
<name>A0ABT0K2I6_9ACTN</name>
<keyword evidence="2" id="KW-0808">Transferase</keyword>
<dbReference type="Gene3D" id="3.90.550.10">
    <property type="entry name" value="Spore Coat Polysaccharide Biosynthesis Protein SpsA, Chain A"/>
    <property type="match status" value="1"/>
</dbReference>
<dbReference type="InterPro" id="IPR050486">
    <property type="entry name" value="Mannose-1P_guanyltransferase"/>
</dbReference>
<gene>
    <name evidence="6" type="ORF">MXD59_19860</name>
</gene>
<dbReference type="PROSITE" id="PS00101">
    <property type="entry name" value="HEXAPEP_TRANSFERASES"/>
    <property type="match status" value="1"/>
</dbReference>
<dbReference type="InterPro" id="IPR018357">
    <property type="entry name" value="Hexapep_transf_CS"/>
</dbReference>
<keyword evidence="3" id="KW-0677">Repeat</keyword>
<feature type="domain" description="Mannose-1-phosphate guanyltransferase C-terminal" evidence="5">
    <location>
        <begin position="247"/>
        <end position="330"/>
    </location>
</feature>
<protein>
    <submittedName>
        <fullName evidence="6">NDP-sugar synthase</fullName>
    </submittedName>
</protein>
<reference evidence="6 7" key="1">
    <citation type="submission" date="2022-04" db="EMBL/GenBank/DDBJ databases">
        <title>Genome diversity in the genus Frankia.</title>
        <authorList>
            <person name="Carlos-Shanley C."/>
            <person name="Hahn D."/>
        </authorList>
    </citation>
    <scope>NUCLEOTIDE SEQUENCE [LARGE SCALE GENOMIC DNA]</scope>
    <source>
        <strain evidence="6 7">Ag45/Mut15</strain>
    </source>
</reference>
<dbReference type="CDD" id="cd04181">
    <property type="entry name" value="NTP_transferase"/>
    <property type="match status" value="1"/>
</dbReference>
<proteinExistence type="inferred from homology"/>
<evidence type="ECO:0000313" key="6">
    <source>
        <dbReference type="EMBL" id="MCK9878000.1"/>
    </source>
</evidence>
<feature type="domain" description="Nucleotidyl transferase" evidence="4">
    <location>
        <begin position="3"/>
        <end position="233"/>
    </location>
</feature>
<dbReference type="InterPro" id="IPR005835">
    <property type="entry name" value="NTP_transferase_dom"/>
</dbReference>
<dbReference type="Pfam" id="PF25087">
    <property type="entry name" value="GMPPB_C"/>
    <property type="match status" value="1"/>
</dbReference>
<dbReference type="InterPro" id="IPR056729">
    <property type="entry name" value="GMPPB_C"/>
</dbReference>
<evidence type="ECO:0000256" key="3">
    <source>
        <dbReference type="ARBA" id="ARBA00022737"/>
    </source>
</evidence>
<dbReference type="Pfam" id="PF00483">
    <property type="entry name" value="NTP_transferase"/>
    <property type="match status" value="1"/>
</dbReference>
<evidence type="ECO:0000259" key="4">
    <source>
        <dbReference type="Pfam" id="PF00483"/>
    </source>
</evidence>
<evidence type="ECO:0000313" key="7">
    <source>
        <dbReference type="Proteomes" id="UP001201873"/>
    </source>
</evidence>
<organism evidence="6 7">
    <name type="scientific">Frankia umida</name>
    <dbReference type="NCBI Taxonomy" id="573489"/>
    <lineage>
        <taxon>Bacteria</taxon>
        <taxon>Bacillati</taxon>
        <taxon>Actinomycetota</taxon>
        <taxon>Actinomycetes</taxon>
        <taxon>Frankiales</taxon>
        <taxon>Frankiaceae</taxon>
        <taxon>Frankia</taxon>
    </lineage>
</organism>
<keyword evidence="7" id="KW-1185">Reference proteome</keyword>
<evidence type="ECO:0000256" key="2">
    <source>
        <dbReference type="ARBA" id="ARBA00022679"/>
    </source>
</evidence>
<dbReference type="SUPFAM" id="SSF51161">
    <property type="entry name" value="Trimeric LpxA-like enzymes"/>
    <property type="match status" value="1"/>
</dbReference>
<dbReference type="EMBL" id="JALKFT010000024">
    <property type="protein sequence ID" value="MCK9878000.1"/>
    <property type="molecule type" value="Genomic_DNA"/>
</dbReference>
<sequence>MDAVMLVGGQGTRLRPLTMSAPKPMLPVAGVPVTAHMLARARDAGIDRVVLATSYRAEVFEQYFGDGSAHGLRLEYVTETEPMGTGGAIRNVAERLRGDPDEPVVIFNGDILSGLDITALVSRHTETDAAVTLHLTKVVDPRAFGVVPTDDAGRVTAFLEKTPDPPTNLINAGCYVFRRSVIDAIPVGRPVSVERETFPGLLAAGTPVFGYPDSTYWLDLGTPAAFVQGSRDLVTGRMVSSALPGPIGDCLVLEGAVVAPDAKISGGATVGAGARVGAGAAVDGAVLFDGAVIEAGASVRDSVIGRAAVVGAGVVLDGVVVGDGAVVEAGNELRAGARVFPGARLAAGAVRFSSDRT</sequence>